<dbReference type="Proteomes" id="UP001328107">
    <property type="component" value="Unassembled WGS sequence"/>
</dbReference>
<dbReference type="EMBL" id="BTRK01000001">
    <property type="protein sequence ID" value="GMR33342.1"/>
    <property type="molecule type" value="Genomic_DNA"/>
</dbReference>
<dbReference type="AlphaFoldDB" id="A0AAN4Z8P4"/>
<organism evidence="1 2">
    <name type="scientific">Pristionchus mayeri</name>
    <dbReference type="NCBI Taxonomy" id="1317129"/>
    <lineage>
        <taxon>Eukaryota</taxon>
        <taxon>Metazoa</taxon>
        <taxon>Ecdysozoa</taxon>
        <taxon>Nematoda</taxon>
        <taxon>Chromadorea</taxon>
        <taxon>Rhabditida</taxon>
        <taxon>Rhabditina</taxon>
        <taxon>Diplogasteromorpha</taxon>
        <taxon>Diplogasteroidea</taxon>
        <taxon>Neodiplogasteridae</taxon>
        <taxon>Pristionchus</taxon>
    </lineage>
</organism>
<accession>A0AAN4Z8P4</accession>
<evidence type="ECO:0000313" key="2">
    <source>
        <dbReference type="Proteomes" id="UP001328107"/>
    </source>
</evidence>
<reference evidence="2" key="1">
    <citation type="submission" date="2022-10" db="EMBL/GenBank/DDBJ databases">
        <title>Genome assembly of Pristionchus species.</title>
        <authorList>
            <person name="Yoshida K."/>
            <person name="Sommer R.J."/>
        </authorList>
    </citation>
    <scope>NUCLEOTIDE SEQUENCE [LARGE SCALE GENOMIC DNA]</scope>
    <source>
        <strain evidence="2">RS5460</strain>
    </source>
</reference>
<proteinExistence type="predicted"/>
<protein>
    <submittedName>
        <fullName evidence="1">Uncharacterized protein</fullName>
    </submittedName>
</protein>
<name>A0AAN4Z8P4_9BILA</name>
<keyword evidence="2" id="KW-1185">Reference proteome</keyword>
<evidence type="ECO:0000313" key="1">
    <source>
        <dbReference type="EMBL" id="GMR33342.1"/>
    </source>
</evidence>
<comment type="caution">
    <text evidence="1">The sequence shown here is derived from an EMBL/GenBank/DDBJ whole genome shotgun (WGS) entry which is preliminary data.</text>
</comment>
<gene>
    <name evidence="1" type="ORF">PMAYCL1PPCAC_03537</name>
</gene>
<sequence>MLIDPDFVMGLINILEKGSIELKTKSVQVMLAGLALPSDKFESILISTDAEKTDNVASALVKAMCQDIQTGTPNADFIRSAVDLLTCIVKDSKIKNCLIALASTEKRRNTTRLPFDIVPCAQYDSEHAKISESMLYFLYAPLSRFSGDITVVSSDNQGAFDSLQEYVDFNDYHFPLNVLFCPAVKSNDYIIAEVLEVCKVMVKSVRLRRLWLQYSDMFGSFKAHLNRGIAEIADAIERKLVAEGNEICEESK</sequence>